<organism evidence="6 7">
    <name type="scientific">Diplodia corticola</name>
    <dbReference type="NCBI Taxonomy" id="236234"/>
    <lineage>
        <taxon>Eukaryota</taxon>
        <taxon>Fungi</taxon>
        <taxon>Dikarya</taxon>
        <taxon>Ascomycota</taxon>
        <taxon>Pezizomycotina</taxon>
        <taxon>Dothideomycetes</taxon>
        <taxon>Dothideomycetes incertae sedis</taxon>
        <taxon>Botryosphaeriales</taxon>
        <taxon>Botryosphaeriaceae</taxon>
        <taxon>Diplodia</taxon>
    </lineage>
</organism>
<dbReference type="CDD" id="cd00067">
    <property type="entry name" value="GAL4"/>
    <property type="match status" value="1"/>
</dbReference>
<dbReference type="STRING" id="236234.A0A1J9RTC8"/>
<reference evidence="6 7" key="1">
    <citation type="submission" date="2016-10" db="EMBL/GenBank/DDBJ databases">
        <title>Proteomics and genomics reveal pathogen-plant mechanisms compatible with a hemibiotrophic lifestyle of Diplodia corticola.</title>
        <authorList>
            <person name="Fernandes I."/>
            <person name="De Jonge R."/>
            <person name="Van De Peer Y."/>
            <person name="Devreese B."/>
            <person name="Alves A."/>
            <person name="Esteves A.C."/>
        </authorList>
    </citation>
    <scope>NUCLEOTIDE SEQUENCE [LARGE SCALE GENOMIC DNA]</scope>
    <source>
        <strain evidence="6 7">CBS 112549</strain>
    </source>
</reference>
<dbReference type="InterPro" id="IPR007219">
    <property type="entry name" value="XnlR_reg_dom"/>
</dbReference>
<dbReference type="CDD" id="cd12148">
    <property type="entry name" value="fungal_TF_MHR"/>
    <property type="match status" value="1"/>
</dbReference>
<dbReference type="Proteomes" id="UP000183809">
    <property type="component" value="Unassembled WGS sequence"/>
</dbReference>
<accession>A0A1J9RTC8</accession>
<dbReference type="GO" id="GO:0003677">
    <property type="term" value="F:DNA binding"/>
    <property type="evidence" value="ECO:0007669"/>
    <property type="project" value="InterPro"/>
</dbReference>
<comment type="subcellular location">
    <subcellularLocation>
        <location evidence="1">Nucleus</location>
    </subcellularLocation>
</comment>
<feature type="region of interest" description="Disordered" evidence="4">
    <location>
        <begin position="1"/>
        <end position="27"/>
    </location>
</feature>
<evidence type="ECO:0000256" key="3">
    <source>
        <dbReference type="ARBA" id="ARBA00023242"/>
    </source>
</evidence>
<dbReference type="EMBL" id="MNUE01000056">
    <property type="protein sequence ID" value="OJD30781.1"/>
    <property type="molecule type" value="Genomic_DNA"/>
</dbReference>
<dbReference type="GO" id="GO:0008270">
    <property type="term" value="F:zinc ion binding"/>
    <property type="evidence" value="ECO:0007669"/>
    <property type="project" value="InterPro"/>
</dbReference>
<protein>
    <submittedName>
        <fullName evidence="6">C6 transcription factor</fullName>
    </submittedName>
</protein>
<gene>
    <name evidence="6" type="ORF">BKCO1_5600055</name>
</gene>
<keyword evidence="3" id="KW-0539">Nucleus</keyword>
<dbReference type="GO" id="GO:0000981">
    <property type="term" value="F:DNA-binding transcription factor activity, RNA polymerase II-specific"/>
    <property type="evidence" value="ECO:0007669"/>
    <property type="project" value="InterPro"/>
</dbReference>
<name>A0A1J9RTC8_9PEZI</name>
<keyword evidence="2" id="KW-0479">Metal-binding</keyword>
<feature type="region of interest" description="Disordered" evidence="4">
    <location>
        <begin position="112"/>
        <end position="161"/>
    </location>
</feature>
<dbReference type="PROSITE" id="PS50048">
    <property type="entry name" value="ZN2_CY6_FUNGAL_2"/>
    <property type="match status" value="1"/>
</dbReference>
<sequence length="797" mass="88000">MSASMDEQSSVWPSSSAASTPRTRRRAITSCDTCRRRKVKCDRHHPVCSPCRTARRPCLYSESSVRQHGIAAPRHRNTAAVRRRLPRPDSSLDAIDTRLERLESLLERVIHASARPPAPRPRDQSQASASASHVSSRASPDLPSPAASSAEPIRAEDDGDGTLLVAKGGSQFVSSHHWSLLATELQDIREILSTDKEPSTPDVFAVPTGHVTQLLPADSSDCYELLRVFYLYVDPITRLVHRPSLDTRFALFVQQYVTPRWLTMNRSDDRLEEKLNHDGLLQFRPLAFAIFYAATYSQAAASGYAEDKRRLMATYRKGLELSLLAADFCSSSSLEVLQAYVLLLSCQLRDVTIGRTWPLLGVATRMAIGQGLHREPTLFRPVPDEVNVELRRRIWHQLCYLEWRAAELKGVVPAVTDDALTTRVPKNVNDSELSDQCHPGLLDCYMENEEGRWTDMTFLVGKSRWISCARSIASNVQRLFRGKKRPGAAAAAAAAAAIEDELAGQTMVEFERLLHDTSALLDGVRERIQSYFRFSYADSTPLQKLCLMTSRSMEWKCWLTFWCGVPKHFRKKVMTDDARRKVLHESVSLLENLNAITADPSVQGFKWFLDAHSAFQCIFLVLSELQELDHAHAPAAPLPTEDATLRARAVAALGQMVALHEGAESRPWAVIKKYVDRLEPAAASSSLSSSAAAIATVGAVETGIAGAGVGAAGGSAMDDVRRQLESGAFTTAHDGSQTAAANAAAAALATDVDNDFDAFTPVLPQPFATEEELLQFTFPPGTEWADPMQDFHLWHMP</sequence>
<feature type="domain" description="Zn(2)-C6 fungal-type" evidence="5">
    <location>
        <begin position="30"/>
        <end position="60"/>
    </location>
</feature>
<dbReference type="PROSITE" id="PS00463">
    <property type="entry name" value="ZN2_CY6_FUNGAL_1"/>
    <property type="match status" value="1"/>
</dbReference>
<dbReference type="GO" id="GO:0006351">
    <property type="term" value="P:DNA-templated transcription"/>
    <property type="evidence" value="ECO:0007669"/>
    <property type="project" value="InterPro"/>
</dbReference>
<dbReference type="GeneID" id="31017678"/>
<comment type="caution">
    <text evidence="6">The sequence shown here is derived from an EMBL/GenBank/DDBJ whole genome shotgun (WGS) entry which is preliminary data.</text>
</comment>
<dbReference type="OrthoDB" id="3902547at2759"/>
<evidence type="ECO:0000313" key="6">
    <source>
        <dbReference type="EMBL" id="OJD30781.1"/>
    </source>
</evidence>
<keyword evidence="7" id="KW-1185">Reference proteome</keyword>
<evidence type="ECO:0000256" key="4">
    <source>
        <dbReference type="SAM" id="MobiDB-lite"/>
    </source>
</evidence>
<feature type="compositionally biased region" description="Low complexity" evidence="4">
    <location>
        <begin position="9"/>
        <end position="21"/>
    </location>
</feature>
<evidence type="ECO:0000313" key="7">
    <source>
        <dbReference type="Proteomes" id="UP000183809"/>
    </source>
</evidence>
<dbReference type="InterPro" id="IPR001138">
    <property type="entry name" value="Zn2Cys6_DnaBD"/>
</dbReference>
<dbReference type="AlphaFoldDB" id="A0A1J9RTC8"/>
<dbReference type="Gene3D" id="4.10.240.10">
    <property type="entry name" value="Zn(2)-C6 fungal-type DNA-binding domain"/>
    <property type="match status" value="1"/>
</dbReference>
<dbReference type="Pfam" id="PF00172">
    <property type="entry name" value="Zn_clus"/>
    <property type="match status" value="1"/>
</dbReference>
<dbReference type="Pfam" id="PF04082">
    <property type="entry name" value="Fungal_trans"/>
    <property type="match status" value="1"/>
</dbReference>
<dbReference type="SMART" id="SM00066">
    <property type="entry name" value="GAL4"/>
    <property type="match status" value="1"/>
</dbReference>
<evidence type="ECO:0000256" key="2">
    <source>
        <dbReference type="ARBA" id="ARBA00022723"/>
    </source>
</evidence>
<dbReference type="InterPro" id="IPR050613">
    <property type="entry name" value="Sec_Metabolite_Reg"/>
</dbReference>
<dbReference type="RefSeq" id="XP_020127041.1">
    <property type="nucleotide sequence ID" value="XM_020277417.1"/>
</dbReference>
<proteinExistence type="predicted"/>
<dbReference type="SMART" id="SM00906">
    <property type="entry name" value="Fungal_trans"/>
    <property type="match status" value="1"/>
</dbReference>
<dbReference type="SUPFAM" id="SSF57701">
    <property type="entry name" value="Zn2/Cys6 DNA-binding domain"/>
    <property type="match status" value="1"/>
</dbReference>
<evidence type="ECO:0000259" key="5">
    <source>
        <dbReference type="PROSITE" id="PS50048"/>
    </source>
</evidence>
<feature type="compositionally biased region" description="Low complexity" evidence="4">
    <location>
        <begin position="125"/>
        <end position="152"/>
    </location>
</feature>
<dbReference type="PANTHER" id="PTHR31001">
    <property type="entry name" value="UNCHARACTERIZED TRANSCRIPTIONAL REGULATORY PROTEIN"/>
    <property type="match status" value="1"/>
</dbReference>
<evidence type="ECO:0000256" key="1">
    <source>
        <dbReference type="ARBA" id="ARBA00004123"/>
    </source>
</evidence>
<dbReference type="InterPro" id="IPR036864">
    <property type="entry name" value="Zn2-C6_fun-type_DNA-bd_sf"/>
</dbReference>
<dbReference type="PANTHER" id="PTHR31001:SF77">
    <property type="entry name" value="TRANSCRIPTION FACTOR, PUTATIVE (AFU_ORTHOLOGUE AFUA_3G12940)-RELATED"/>
    <property type="match status" value="1"/>
</dbReference>
<dbReference type="GO" id="GO:0005634">
    <property type="term" value="C:nucleus"/>
    <property type="evidence" value="ECO:0007669"/>
    <property type="project" value="UniProtKB-SubCell"/>
</dbReference>